<dbReference type="EC" id="3.1.1.-" evidence="10"/>
<comment type="similarity">
    <text evidence="1 10">Belongs to the tannase family.</text>
</comment>
<dbReference type="GO" id="GO:0030600">
    <property type="term" value="F:feruloyl esterase activity"/>
    <property type="evidence" value="ECO:0007669"/>
    <property type="project" value="UniProtKB-EC"/>
</dbReference>
<gene>
    <name evidence="11" type="ORF">F5X68DRAFT_147494</name>
</gene>
<comment type="caution">
    <text evidence="11">The sequence shown here is derived from an EMBL/GenBank/DDBJ whole genome shotgun (WGS) entry which is preliminary data.</text>
</comment>
<dbReference type="PANTHER" id="PTHR33938:SF15">
    <property type="entry name" value="FERULOYL ESTERASE B-RELATED"/>
    <property type="match status" value="1"/>
</dbReference>
<evidence type="ECO:0000256" key="7">
    <source>
        <dbReference type="ARBA" id="ARBA00022837"/>
    </source>
</evidence>
<dbReference type="SUPFAM" id="SSF53474">
    <property type="entry name" value="alpha/beta-Hydrolases"/>
    <property type="match status" value="1"/>
</dbReference>
<protein>
    <recommendedName>
        <fullName evidence="10">Carboxylic ester hydrolase</fullName>
        <ecNumber evidence="10">3.1.1.-</ecNumber>
    </recommendedName>
</protein>
<evidence type="ECO:0000256" key="9">
    <source>
        <dbReference type="ARBA" id="ARBA00034075"/>
    </source>
</evidence>
<dbReference type="OrthoDB" id="3039123at2759"/>
<dbReference type="Proteomes" id="UP000770015">
    <property type="component" value="Unassembled WGS sequence"/>
</dbReference>
<evidence type="ECO:0000313" key="11">
    <source>
        <dbReference type="EMBL" id="KAH6695644.1"/>
    </source>
</evidence>
<keyword evidence="3" id="KW-0119">Carbohydrate metabolism</keyword>
<organism evidence="11 12">
    <name type="scientific">Plectosphaerella plurivora</name>
    <dbReference type="NCBI Taxonomy" id="936078"/>
    <lineage>
        <taxon>Eukaryota</taxon>
        <taxon>Fungi</taxon>
        <taxon>Dikarya</taxon>
        <taxon>Ascomycota</taxon>
        <taxon>Pezizomycotina</taxon>
        <taxon>Sordariomycetes</taxon>
        <taxon>Hypocreomycetidae</taxon>
        <taxon>Glomerellales</taxon>
        <taxon>Plectosphaerellaceae</taxon>
        <taxon>Plectosphaerella</taxon>
    </lineage>
</organism>
<keyword evidence="8" id="KW-1015">Disulfide bond</keyword>
<evidence type="ECO:0000256" key="6">
    <source>
        <dbReference type="ARBA" id="ARBA00022801"/>
    </source>
</evidence>
<keyword evidence="3" id="KW-0858">Xylan degradation</keyword>
<evidence type="ECO:0000256" key="2">
    <source>
        <dbReference type="ARBA" id="ARBA00022487"/>
    </source>
</evidence>
<dbReference type="Gene3D" id="3.40.50.1820">
    <property type="entry name" value="alpha/beta hydrolase"/>
    <property type="match status" value="1"/>
</dbReference>
<evidence type="ECO:0000256" key="4">
    <source>
        <dbReference type="ARBA" id="ARBA00022723"/>
    </source>
</evidence>
<dbReference type="InterPro" id="IPR011118">
    <property type="entry name" value="Tannase/feruloyl_esterase"/>
</dbReference>
<evidence type="ECO:0000313" key="12">
    <source>
        <dbReference type="Proteomes" id="UP000770015"/>
    </source>
</evidence>
<dbReference type="PANTHER" id="PTHR33938">
    <property type="entry name" value="FERULOYL ESTERASE B-RELATED"/>
    <property type="match status" value="1"/>
</dbReference>
<keyword evidence="7" id="KW-0106">Calcium</keyword>
<comment type="catalytic activity">
    <reaction evidence="9">
        <text>feruloyl-polysaccharide + H2O = ferulate + polysaccharide.</text>
        <dbReference type="EC" id="3.1.1.73"/>
    </reaction>
</comment>
<evidence type="ECO:0000256" key="3">
    <source>
        <dbReference type="ARBA" id="ARBA00022651"/>
    </source>
</evidence>
<evidence type="ECO:0000256" key="8">
    <source>
        <dbReference type="ARBA" id="ARBA00023157"/>
    </source>
</evidence>
<sequence length="527" mass="55994">MIPSLFNGTVSASACSAATFSSFSIPDASIISVEAQLALNVTQNISIGAYSNNPGVNVVGANFCNVTTTYTHTGDDDSVQVQVWLPLDTWNGRLQFIGGAGWQAGLHPAGLMAMTAAIGQGFVAVSTDAGLGSDFTPENWALREEGVVNMRLLKNFGSDSLIEATDMAKAYTNAFYGEPAHFSYWNGCSQGGRQGLMMAQKYPDAFDGIAAAAPAINWISWAQQMEYSAFLMDQLNEFPPTCEFDALTAAAIETCDSADGLADGIITDATCKFDPMSMVGTAINCTGVEREVSQAAAIVMGGVWGGAKRGDNSSMGFGPSMDAILTGTITDLANINTTCSKDSTCGAETCTRGPVPLADDWFRLFLLKNSTASVSGFTQAEYDNFEIQARAEYEDIIDTSNPDLSGFRAAGGKMITYHGMADSVIPAKGTENYYQRVTALDPSVREYYRLFMAPGLHHCFGGPGMFPNSTFATLMRWVEEGEAPDVLLATSVLGLGATTIEERPLCPYPQVQKASVGADGQAVFTCE</sequence>
<dbReference type="Pfam" id="PF07519">
    <property type="entry name" value="Tannase"/>
    <property type="match status" value="1"/>
</dbReference>
<keyword evidence="12" id="KW-1185">Reference proteome</keyword>
<keyword evidence="2" id="KW-0719">Serine esterase</keyword>
<proteinExistence type="inferred from homology"/>
<dbReference type="GO" id="GO:0046872">
    <property type="term" value="F:metal ion binding"/>
    <property type="evidence" value="ECO:0007669"/>
    <property type="project" value="UniProtKB-KW"/>
</dbReference>
<keyword evidence="4" id="KW-0479">Metal-binding</keyword>
<keyword evidence="5" id="KW-0732">Signal</keyword>
<dbReference type="GO" id="GO:0045493">
    <property type="term" value="P:xylan catabolic process"/>
    <property type="evidence" value="ECO:0007669"/>
    <property type="project" value="UniProtKB-KW"/>
</dbReference>
<evidence type="ECO:0000256" key="1">
    <source>
        <dbReference type="ARBA" id="ARBA00006249"/>
    </source>
</evidence>
<reference evidence="11" key="1">
    <citation type="journal article" date="2021" name="Nat. Commun.">
        <title>Genetic determinants of endophytism in the Arabidopsis root mycobiome.</title>
        <authorList>
            <person name="Mesny F."/>
            <person name="Miyauchi S."/>
            <person name="Thiergart T."/>
            <person name="Pickel B."/>
            <person name="Atanasova L."/>
            <person name="Karlsson M."/>
            <person name="Huettel B."/>
            <person name="Barry K.W."/>
            <person name="Haridas S."/>
            <person name="Chen C."/>
            <person name="Bauer D."/>
            <person name="Andreopoulos W."/>
            <person name="Pangilinan J."/>
            <person name="LaButti K."/>
            <person name="Riley R."/>
            <person name="Lipzen A."/>
            <person name="Clum A."/>
            <person name="Drula E."/>
            <person name="Henrissat B."/>
            <person name="Kohler A."/>
            <person name="Grigoriev I.V."/>
            <person name="Martin F.M."/>
            <person name="Hacquard S."/>
        </authorList>
    </citation>
    <scope>NUCLEOTIDE SEQUENCE</scope>
    <source>
        <strain evidence="11">MPI-SDFR-AT-0117</strain>
    </source>
</reference>
<keyword evidence="3" id="KW-0624">Polysaccharide degradation</keyword>
<name>A0A9P9AGI2_9PEZI</name>
<evidence type="ECO:0000256" key="5">
    <source>
        <dbReference type="ARBA" id="ARBA00022729"/>
    </source>
</evidence>
<evidence type="ECO:0000256" key="10">
    <source>
        <dbReference type="RuleBase" id="RU361238"/>
    </source>
</evidence>
<keyword evidence="6 10" id="KW-0378">Hydrolase</keyword>
<dbReference type="EMBL" id="JAGSXJ010000002">
    <property type="protein sequence ID" value="KAH6695644.1"/>
    <property type="molecule type" value="Genomic_DNA"/>
</dbReference>
<accession>A0A9P9AGI2</accession>
<dbReference type="InterPro" id="IPR029058">
    <property type="entry name" value="AB_hydrolase_fold"/>
</dbReference>
<dbReference type="AlphaFoldDB" id="A0A9P9AGI2"/>